<accession>A0A9J6G2G5</accession>
<evidence type="ECO:0000256" key="1">
    <source>
        <dbReference type="SAM" id="Phobius"/>
    </source>
</evidence>
<dbReference type="Proteomes" id="UP000821853">
    <property type="component" value="Chromosome 2"/>
</dbReference>
<dbReference type="GO" id="GO:0004222">
    <property type="term" value="F:metalloendopeptidase activity"/>
    <property type="evidence" value="ECO:0007669"/>
    <property type="project" value="InterPro"/>
</dbReference>
<name>A0A9J6G2G5_HAELO</name>
<organism evidence="2 3">
    <name type="scientific">Haemaphysalis longicornis</name>
    <name type="common">Bush tick</name>
    <dbReference type="NCBI Taxonomy" id="44386"/>
    <lineage>
        <taxon>Eukaryota</taxon>
        <taxon>Metazoa</taxon>
        <taxon>Ecdysozoa</taxon>
        <taxon>Arthropoda</taxon>
        <taxon>Chelicerata</taxon>
        <taxon>Arachnida</taxon>
        <taxon>Acari</taxon>
        <taxon>Parasitiformes</taxon>
        <taxon>Ixodida</taxon>
        <taxon>Ixodoidea</taxon>
        <taxon>Ixodidae</taxon>
        <taxon>Haemaphysalinae</taxon>
        <taxon>Haemaphysalis</taxon>
    </lineage>
</organism>
<evidence type="ECO:0000313" key="2">
    <source>
        <dbReference type="EMBL" id="KAH9368548.1"/>
    </source>
</evidence>
<dbReference type="OMA" id="NWRDTFW"/>
<keyword evidence="1" id="KW-0472">Membrane</keyword>
<dbReference type="Gene3D" id="3.40.390.10">
    <property type="entry name" value="Collagenase (Catalytic Domain)"/>
    <property type="match status" value="2"/>
</dbReference>
<dbReference type="GO" id="GO:0016485">
    <property type="term" value="P:protein processing"/>
    <property type="evidence" value="ECO:0007669"/>
    <property type="project" value="TreeGrafter"/>
</dbReference>
<dbReference type="InterPro" id="IPR042089">
    <property type="entry name" value="Peptidase_M13_dom_2"/>
</dbReference>
<dbReference type="EMBL" id="JABSTR010000004">
    <property type="protein sequence ID" value="KAH9368548.1"/>
    <property type="molecule type" value="Genomic_DNA"/>
</dbReference>
<gene>
    <name evidence="2" type="ORF">HPB48_020943</name>
</gene>
<comment type="caution">
    <text evidence="2">The sequence shown here is derived from an EMBL/GenBank/DDBJ whole genome shotgun (WGS) entry which is preliminary data.</text>
</comment>
<keyword evidence="1" id="KW-0812">Transmembrane</keyword>
<dbReference type="OrthoDB" id="6486468at2759"/>
<protein>
    <submittedName>
        <fullName evidence="2">Uncharacterized protein</fullName>
    </submittedName>
</protein>
<dbReference type="PROSITE" id="PS51885">
    <property type="entry name" value="NEPRILYSIN"/>
    <property type="match status" value="1"/>
</dbReference>
<dbReference type="PANTHER" id="PTHR11733:SF241">
    <property type="entry name" value="GH26575P-RELATED"/>
    <property type="match status" value="1"/>
</dbReference>
<dbReference type="InterPro" id="IPR024079">
    <property type="entry name" value="MetalloPept_cat_dom_sf"/>
</dbReference>
<dbReference type="InterPro" id="IPR000718">
    <property type="entry name" value="Peptidase_M13"/>
</dbReference>
<dbReference type="Gene3D" id="1.10.1380.10">
    <property type="entry name" value="Neutral endopeptidase , domain2"/>
    <property type="match status" value="1"/>
</dbReference>
<dbReference type="SUPFAM" id="SSF55486">
    <property type="entry name" value="Metalloproteases ('zincins'), catalytic domain"/>
    <property type="match status" value="1"/>
</dbReference>
<dbReference type="PANTHER" id="PTHR11733">
    <property type="entry name" value="ZINC METALLOPROTEASE FAMILY M13 NEPRILYSIN-RELATED"/>
    <property type="match status" value="1"/>
</dbReference>
<reference evidence="2 3" key="1">
    <citation type="journal article" date="2020" name="Cell">
        <title>Large-Scale Comparative Analyses of Tick Genomes Elucidate Their Genetic Diversity and Vector Capacities.</title>
        <authorList>
            <consortium name="Tick Genome and Microbiome Consortium (TIGMIC)"/>
            <person name="Jia N."/>
            <person name="Wang J."/>
            <person name="Shi W."/>
            <person name="Du L."/>
            <person name="Sun Y."/>
            <person name="Zhan W."/>
            <person name="Jiang J.F."/>
            <person name="Wang Q."/>
            <person name="Zhang B."/>
            <person name="Ji P."/>
            <person name="Bell-Sakyi L."/>
            <person name="Cui X.M."/>
            <person name="Yuan T.T."/>
            <person name="Jiang B.G."/>
            <person name="Yang W.F."/>
            <person name="Lam T.T."/>
            <person name="Chang Q.C."/>
            <person name="Ding S.J."/>
            <person name="Wang X.J."/>
            <person name="Zhu J.G."/>
            <person name="Ruan X.D."/>
            <person name="Zhao L."/>
            <person name="Wei J.T."/>
            <person name="Ye R.Z."/>
            <person name="Que T.C."/>
            <person name="Du C.H."/>
            <person name="Zhou Y.H."/>
            <person name="Cheng J.X."/>
            <person name="Dai P.F."/>
            <person name="Guo W.B."/>
            <person name="Han X.H."/>
            <person name="Huang E.J."/>
            <person name="Li L.F."/>
            <person name="Wei W."/>
            <person name="Gao Y.C."/>
            <person name="Liu J.Z."/>
            <person name="Shao H.Z."/>
            <person name="Wang X."/>
            <person name="Wang C.C."/>
            <person name="Yang T.C."/>
            <person name="Huo Q.B."/>
            <person name="Li W."/>
            <person name="Chen H.Y."/>
            <person name="Chen S.E."/>
            <person name="Zhou L.G."/>
            <person name="Ni X.B."/>
            <person name="Tian J.H."/>
            <person name="Sheng Y."/>
            <person name="Liu T."/>
            <person name="Pan Y.S."/>
            <person name="Xia L.Y."/>
            <person name="Li J."/>
            <person name="Zhao F."/>
            <person name="Cao W.C."/>
        </authorList>
    </citation>
    <scope>NUCLEOTIDE SEQUENCE [LARGE SCALE GENOMIC DNA]</scope>
    <source>
        <strain evidence="2">HaeL-2018</strain>
    </source>
</reference>
<dbReference type="AlphaFoldDB" id="A0A9J6G2G5"/>
<sequence length="706" mass="79580">MRPLISSNKILSNAIGHSQDSQRAGASDQDGRVFTKVKRAALVTCCILVVAVVFATTLTAFHGKSRHGPRAKLCLSSDCRRHAVYLENYINGSISPCEDFYGHVCSNWKEPETYGEFKITALSETALNWVNRFPVLLQQGAALLTVGKKPLEMFESCMKERYGANTRDVSLFMGFLGELKLAWPRKSSKNVSALGVLINLAVNWQMTFWWRFRFVTDSPSRRKLCIVAGDSDVLSLFIINHQKLLERRSYSDYWMYHYTTLHANSTPVPSTAEINASAIQQTDILKVLAGVQKKGLNPPAILRHRNIGELMGRVTSSLWLEELRRYLPSEYLPTANDQFFTDSLVLKGMGILFYTYSDEQLIYHLSWQFIQWYFLTLDRTPLEIIRGEKRHAEPYALLYCAVYVEDIFRPLLASIHIMSRLTRGDASQLNLALSNLVNKVRSTLDASRMQPESKQSTLSKYQDMQVRLWPPSNYFNNEETADAYSCQPTSADSFLQYWVQAHHCLRSAVGSTFHHDTISMPRLVSSSPVSYDSITNELVIAVSALGPPLYYPQGTSSMFYGGLGFLVVASALEALDPTSLAVVSNRRAAAAGRGVRCTVFRADETRATYFAALGVTHSALDEELRNESENKHRPISRNQSQEHVFFLTLGRMMCRDQGSETTPVIDGNRLFKSSPEFSSSFNCPPGSGMNPLQRCYHFHEHYANSL</sequence>
<dbReference type="VEuPathDB" id="VectorBase:HLOH_047628"/>
<keyword evidence="3" id="KW-1185">Reference proteome</keyword>
<feature type="transmembrane region" description="Helical" evidence="1">
    <location>
        <begin position="40"/>
        <end position="61"/>
    </location>
</feature>
<keyword evidence="1" id="KW-1133">Transmembrane helix</keyword>
<evidence type="ECO:0000313" key="3">
    <source>
        <dbReference type="Proteomes" id="UP000821853"/>
    </source>
</evidence>
<proteinExistence type="predicted"/>
<dbReference type="GO" id="GO:0005886">
    <property type="term" value="C:plasma membrane"/>
    <property type="evidence" value="ECO:0007669"/>
    <property type="project" value="TreeGrafter"/>
</dbReference>